<keyword evidence="1" id="KW-0472">Membrane</keyword>
<organism evidence="2 3">
    <name type="scientific">Mytilus coruscus</name>
    <name type="common">Sea mussel</name>
    <dbReference type="NCBI Taxonomy" id="42192"/>
    <lineage>
        <taxon>Eukaryota</taxon>
        <taxon>Metazoa</taxon>
        <taxon>Spiralia</taxon>
        <taxon>Lophotrochozoa</taxon>
        <taxon>Mollusca</taxon>
        <taxon>Bivalvia</taxon>
        <taxon>Autobranchia</taxon>
        <taxon>Pteriomorphia</taxon>
        <taxon>Mytilida</taxon>
        <taxon>Mytiloidea</taxon>
        <taxon>Mytilidae</taxon>
        <taxon>Mytilinae</taxon>
        <taxon>Mytilus</taxon>
    </lineage>
</organism>
<proteinExistence type="predicted"/>
<dbReference type="OrthoDB" id="10309120at2759"/>
<dbReference type="Proteomes" id="UP000507470">
    <property type="component" value="Unassembled WGS sequence"/>
</dbReference>
<gene>
    <name evidence="2" type="ORF">MCOR_15254</name>
</gene>
<protein>
    <submittedName>
        <fullName evidence="2">Uncharacterized protein</fullName>
    </submittedName>
</protein>
<feature type="transmembrane region" description="Helical" evidence="1">
    <location>
        <begin position="216"/>
        <end position="239"/>
    </location>
</feature>
<keyword evidence="1" id="KW-1133">Transmembrane helix</keyword>
<dbReference type="EMBL" id="CACVKT020002644">
    <property type="protein sequence ID" value="CAC5379162.1"/>
    <property type="molecule type" value="Genomic_DNA"/>
</dbReference>
<keyword evidence="3" id="KW-1185">Reference proteome</keyword>
<dbReference type="AlphaFoldDB" id="A0A6J8B5I1"/>
<accession>A0A6J8B5I1</accession>
<keyword evidence="1" id="KW-0812">Transmembrane</keyword>
<evidence type="ECO:0000313" key="3">
    <source>
        <dbReference type="Proteomes" id="UP000507470"/>
    </source>
</evidence>
<name>A0A6J8B5I1_MYTCO</name>
<evidence type="ECO:0000313" key="2">
    <source>
        <dbReference type="EMBL" id="CAC5379162.1"/>
    </source>
</evidence>
<evidence type="ECO:0000256" key="1">
    <source>
        <dbReference type="SAM" id="Phobius"/>
    </source>
</evidence>
<sequence length="245" mass="27690">MQDVFGYLVGLYIEGCTALITSEMLMYGNRSVETKNECRLTIQTAAVKLDDIFKKCERESCEKYVPVLTNTLKSDTVSKKKSKLKSSFPWFNFALITLRKPTSSGIALSNIHIVNHWTLSSQGVIYRVLMWSLKNDSKSPGSHTYGIEYNDNEVEYLYNGMNLHNKTLNGRTKLSGFLNDSSTSNSFCNRDINVEYQLHNGIGDDFEKYQNINLTIPGWTIAVIGISLLSSFLIGFIVCKCRNSK</sequence>
<reference evidence="2 3" key="1">
    <citation type="submission" date="2020-06" db="EMBL/GenBank/DDBJ databases">
        <authorList>
            <person name="Li R."/>
            <person name="Bekaert M."/>
        </authorList>
    </citation>
    <scope>NUCLEOTIDE SEQUENCE [LARGE SCALE GENOMIC DNA]</scope>
    <source>
        <strain evidence="3">wild</strain>
    </source>
</reference>